<reference evidence="2 3" key="1">
    <citation type="journal article" date="2019" name="Int. J. Syst. Evol. Microbiol.">
        <title>The Global Catalogue of Microorganisms (GCM) 10K type strain sequencing project: providing services to taxonomists for standard genome sequencing and annotation.</title>
        <authorList>
            <consortium name="The Broad Institute Genomics Platform"/>
            <consortium name="The Broad Institute Genome Sequencing Center for Infectious Disease"/>
            <person name="Wu L."/>
            <person name="Ma J."/>
        </authorList>
    </citation>
    <scope>NUCLEOTIDE SEQUENCE [LARGE SCALE GENOMIC DNA]</scope>
    <source>
        <strain evidence="2 3">JCM 11444</strain>
    </source>
</reference>
<feature type="compositionally biased region" description="Low complexity" evidence="1">
    <location>
        <begin position="36"/>
        <end position="53"/>
    </location>
</feature>
<comment type="caution">
    <text evidence="2">The sequence shown here is derived from an EMBL/GenBank/DDBJ whole genome shotgun (WGS) entry which is preliminary data.</text>
</comment>
<keyword evidence="3" id="KW-1185">Reference proteome</keyword>
<gene>
    <name evidence="2" type="ORF">GCM10009575_039360</name>
</gene>
<protein>
    <submittedName>
        <fullName evidence="2">Uncharacterized protein</fullName>
    </submittedName>
</protein>
<dbReference type="Proteomes" id="UP001500418">
    <property type="component" value="Unassembled WGS sequence"/>
</dbReference>
<sequence>MAFATAWGEVASGAGRSPAVSFVRTKPGRTTITWTPVPRSVSPSPRANASSPALAEAWTKSVRRSRPAAAEVSTTSEPWPWRRMALAQIRAAETAPV</sequence>
<feature type="region of interest" description="Disordered" evidence="1">
    <location>
        <begin position="1"/>
        <end position="76"/>
    </location>
</feature>
<evidence type="ECO:0000313" key="3">
    <source>
        <dbReference type="Proteomes" id="UP001500418"/>
    </source>
</evidence>
<organism evidence="2 3">
    <name type="scientific">Streptomyces rhizosphaericus</name>
    <dbReference type="NCBI Taxonomy" id="114699"/>
    <lineage>
        <taxon>Bacteria</taxon>
        <taxon>Bacillati</taxon>
        <taxon>Actinomycetota</taxon>
        <taxon>Actinomycetes</taxon>
        <taxon>Kitasatosporales</taxon>
        <taxon>Streptomycetaceae</taxon>
        <taxon>Streptomyces</taxon>
        <taxon>Streptomyces violaceusniger group</taxon>
    </lineage>
</organism>
<evidence type="ECO:0000256" key="1">
    <source>
        <dbReference type="SAM" id="MobiDB-lite"/>
    </source>
</evidence>
<dbReference type="EMBL" id="BAAAID010000023">
    <property type="protein sequence ID" value="GAA0932721.1"/>
    <property type="molecule type" value="Genomic_DNA"/>
</dbReference>
<name>A0ABN1PSS6_9ACTN</name>
<proteinExistence type="predicted"/>
<evidence type="ECO:0000313" key="2">
    <source>
        <dbReference type="EMBL" id="GAA0932721.1"/>
    </source>
</evidence>
<accession>A0ABN1PSS6</accession>